<dbReference type="KEGG" id="apln:108743249"/>
<evidence type="ECO:0000313" key="5">
    <source>
        <dbReference type="RefSeq" id="XP_018334231.1"/>
    </source>
</evidence>
<accession>A0A1W4XDL2</accession>
<dbReference type="InterPro" id="IPR036870">
    <property type="entry name" value="Ribosomal_bS18_sf"/>
</dbReference>
<dbReference type="SUPFAM" id="SSF46911">
    <property type="entry name" value="Ribosomal protein S18"/>
    <property type="match status" value="1"/>
</dbReference>
<dbReference type="PANTHER" id="PTHR13479:SF40">
    <property type="entry name" value="SMALL RIBOSOMAL SUBUNIT PROTEIN BS18M"/>
    <property type="match status" value="1"/>
</dbReference>
<evidence type="ECO:0000256" key="2">
    <source>
        <dbReference type="ARBA" id="ARBA00022980"/>
    </source>
</evidence>
<gene>
    <name evidence="5" type="primary">LOC108743249</name>
</gene>
<sequence length="131" mass="15557">MLQIKIAFRMVSYKFMYSSSRTCSTKLDPDTPKFDMENPFYKEKKICILCKYNITPNYKNIRLLSQFQSPFTGRVYGRHITGLCEHKQKQVEREINKAQTAALMPYYLKDVNFSKDPTLFNVENPVRPHRF</sequence>
<keyword evidence="4" id="KW-1185">Reference proteome</keyword>
<dbReference type="InterPro" id="IPR001648">
    <property type="entry name" value="Ribosomal_bS18"/>
</dbReference>
<dbReference type="OrthoDB" id="10066799at2759"/>
<proteinExistence type="inferred from homology"/>
<dbReference type="FunFam" id="4.10.640.10:FF:000018">
    <property type="entry name" value="28S ribosomal protein S18C, mitochondrial"/>
    <property type="match status" value="1"/>
</dbReference>
<dbReference type="Proteomes" id="UP000192223">
    <property type="component" value="Unplaced"/>
</dbReference>
<dbReference type="FunCoup" id="A0A1W4XDL2">
    <property type="interactions" value="841"/>
</dbReference>
<organism evidence="4 5">
    <name type="scientific">Agrilus planipennis</name>
    <name type="common">Emerald ash borer</name>
    <name type="synonym">Agrilus marcopoli</name>
    <dbReference type="NCBI Taxonomy" id="224129"/>
    <lineage>
        <taxon>Eukaryota</taxon>
        <taxon>Metazoa</taxon>
        <taxon>Ecdysozoa</taxon>
        <taxon>Arthropoda</taxon>
        <taxon>Hexapoda</taxon>
        <taxon>Insecta</taxon>
        <taxon>Pterygota</taxon>
        <taxon>Neoptera</taxon>
        <taxon>Endopterygota</taxon>
        <taxon>Coleoptera</taxon>
        <taxon>Polyphaga</taxon>
        <taxon>Elateriformia</taxon>
        <taxon>Buprestoidea</taxon>
        <taxon>Buprestidae</taxon>
        <taxon>Agrilinae</taxon>
        <taxon>Agrilus</taxon>
    </lineage>
</organism>
<keyword evidence="2 5" id="KW-0689">Ribosomal protein</keyword>
<dbReference type="InParanoid" id="A0A1W4XDL2"/>
<keyword evidence="3" id="KW-0687">Ribonucleoprotein</keyword>
<name>A0A1W4XDL2_AGRPL</name>
<dbReference type="Pfam" id="PF01084">
    <property type="entry name" value="Ribosomal_S18"/>
    <property type="match status" value="1"/>
</dbReference>
<dbReference type="CTD" id="51023"/>
<comment type="similarity">
    <text evidence="1">Belongs to the bacterial ribosomal protein bS18 family.</text>
</comment>
<dbReference type="RefSeq" id="XP_018334231.1">
    <property type="nucleotide sequence ID" value="XM_018478729.2"/>
</dbReference>
<dbReference type="STRING" id="224129.A0A1W4XDL2"/>
<protein>
    <submittedName>
        <fullName evidence="5">28S ribosomal protein S18c, mitochondrial</fullName>
    </submittedName>
</protein>
<evidence type="ECO:0000313" key="4">
    <source>
        <dbReference type="Proteomes" id="UP000192223"/>
    </source>
</evidence>
<evidence type="ECO:0000256" key="3">
    <source>
        <dbReference type="ARBA" id="ARBA00023274"/>
    </source>
</evidence>
<dbReference type="GO" id="GO:0003735">
    <property type="term" value="F:structural constituent of ribosome"/>
    <property type="evidence" value="ECO:0007669"/>
    <property type="project" value="InterPro"/>
</dbReference>
<evidence type="ECO:0000256" key="1">
    <source>
        <dbReference type="ARBA" id="ARBA00005589"/>
    </source>
</evidence>
<dbReference type="AlphaFoldDB" id="A0A1W4XDL2"/>
<dbReference type="GO" id="GO:0005763">
    <property type="term" value="C:mitochondrial small ribosomal subunit"/>
    <property type="evidence" value="ECO:0007669"/>
    <property type="project" value="TreeGrafter"/>
</dbReference>
<dbReference type="GeneID" id="108743249"/>
<dbReference type="GO" id="GO:0032543">
    <property type="term" value="P:mitochondrial translation"/>
    <property type="evidence" value="ECO:0007669"/>
    <property type="project" value="TreeGrafter"/>
</dbReference>
<dbReference type="PANTHER" id="PTHR13479">
    <property type="entry name" value="30S RIBOSOMAL PROTEIN S18"/>
    <property type="match status" value="1"/>
</dbReference>
<reference evidence="5" key="1">
    <citation type="submission" date="2025-08" db="UniProtKB">
        <authorList>
            <consortium name="RefSeq"/>
        </authorList>
    </citation>
    <scope>IDENTIFICATION</scope>
    <source>
        <tissue evidence="5">Entire body</tissue>
    </source>
</reference>
<dbReference type="NCBIfam" id="TIGR00165">
    <property type="entry name" value="S18"/>
    <property type="match status" value="1"/>
</dbReference>
<dbReference type="GO" id="GO:0070181">
    <property type="term" value="F:small ribosomal subunit rRNA binding"/>
    <property type="evidence" value="ECO:0007669"/>
    <property type="project" value="TreeGrafter"/>
</dbReference>
<dbReference type="Gene3D" id="4.10.640.10">
    <property type="entry name" value="Ribosomal protein S18"/>
    <property type="match status" value="1"/>
</dbReference>